<name>A0A151Y0F9_9GAMM</name>
<keyword evidence="2" id="KW-1185">Reference proteome</keyword>
<evidence type="ECO:0000313" key="1">
    <source>
        <dbReference type="EMBL" id="KYQ71527.1"/>
    </source>
</evidence>
<proteinExistence type="predicted"/>
<sequence length="74" mass="8463">MGTAESCYYRFIARSPDVIFVLVKVTKPFVIYKTGQIAIFSKIQHKLYISHADLPRTVVDDVYAYFTGGNRDNL</sequence>
<comment type="caution">
    <text evidence="1">The sequence shown here is derived from an EMBL/GenBank/DDBJ whole genome shotgun (WGS) entry which is preliminary data.</text>
</comment>
<evidence type="ECO:0000313" key="2">
    <source>
        <dbReference type="Proteomes" id="UP000076276"/>
    </source>
</evidence>
<dbReference type="AlphaFoldDB" id="A0A151Y0F9"/>
<dbReference type="Proteomes" id="UP000076276">
    <property type="component" value="Unassembled WGS sequence"/>
</dbReference>
<protein>
    <submittedName>
        <fullName evidence="1">Uncharacterized protein</fullName>
    </submittedName>
</protein>
<dbReference type="STRING" id="1806892.AZH43_14365"/>
<organism evidence="1 2">
    <name type="scientific">Acinetobacter pragensis</name>
    <dbReference type="NCBI Taxonomy" id="1806892"/>
    <lineage>
        <taxon>Bacteria</taxon>
        <taxon>Pseudomonadati</taxon>
        <taxon>Pseudomonadota</taxon>
        <taxon>Gammaproteobacteria</taxon>
        <taxon>Moraxellales</taxon>
        <taxon>Moraxellaceae</taxon>
        <taxon>Acinetobacter</taxon>
    </lineage>
</organism>
<accession>A0A151Y0F9</accession>
<gene>
    <name evidence="1" type="ORF">AZH43_14365</name>
</gene>
<reference evidence="1 2" key="1">
    <citation type="submission" date="2016-03" db="EMBL/GenBank/DDBJ databases">
        <title>Acinetobacter genomospecies 28 strain ANC 4149.</title>
        <authorList>
            <person name="Radolfova-Krizova L."/>
            <person name="Nemec A."/>
        </authorList>
    </citation>
    <scope>NUCLEOTIDE SEQUENCE [LARGE SCALE GENOMIC DNA]</scope>
    <source>
        <strain evidence="1 2">ANC 4149</strain>
    </source>
</reference>
<dbReference type="EMBL" id="LUAW01000025">
    <property type="protein sequence ID" value="KYQ71527.1"/>
    <property type="molecule type" value="Genomic_DNA"/>
</dbReference>